<dbReference type="Gene3D" id="3.30.70.1320">
    <property type="entry name" value="Multidrug efflux transporter AcrB pore domain like"/>
    <property type="match status" value="1"/>
</dbReference>
<comment type="subcellular location">
    <subcellularLocation>
        <location evidence="1">Cell membrane</location>
        <topology evidence="1">Multi-pass membrane protein</topology>
    </subcellularLocation>
</comment>
<dbReference type="GO" id="GO:0008324">
    <property type="term" value="F:monoatomic cation transmembrane transporter activity"/>
    <property type="evidence" value="ECO:0007669"/>
    <property type="project" value="InterPro"/>
</dbReference>
<sequence length="1054" mass="114551">MLGKMIQWSLANRAVIIALSVLILVMGVRTATELPVEVLPDLTKPTVTILVEAPGLSPEEVETQVTIPMESELMGVAGLTRLRSNSDVALSLIYAEFDWGTDIYQARVLVQERLQAAREQLPEGVEPFMTPVASLMGEILLVGVRSTVPEGQPGYMEPSEVRTLADWTIKRRLQSISGIAEILNMGGGVRRVEIQPDPNRMYAHGVSYDELQKAAAAAASRTTGGFLDSGSTEIMIRNLAMTVQTEDIAKTVIKKIHDRPISIGDVADVKWGIEPMRGDASISRWPEKNPTYGVIMSITKAPGTDTRALTAEVKSALDDLQAGLPPGVETTLLFQQKDFIDHAIGNLTEAIRDGAIMVTIVLFLFLLNFRTTFITLTAMPMSFGITMLVFKLAGISVNSMTLGGLAVAIGMVVDDAIVDVENVFRRLKDNAGKAHPEPRLTVIAKASGEVRNSIFYATILIILVFLPLLGLSGVEGKLFSPIAVATIVSMIASFIVSLTVIPVLCSFLLNPKSGKTHQDGRLVSGMKWLLEHTLLRFALSRPLAVLLIAMALLVAAISLYPSMNKDFLPKFEEETALVAATAAPGTSLAEMNQISDVIEQQILSVPEVRQVGRRLGRAERGDHVVPVSTAEFDVDFRENSDSGSHRSRKEILADISAKVKSVPGIFAVVSGPLADRIGHMLSGVPAPVAVKIFGPDLEKIREIGVEVQKVAQSIPGFEDTKLDQASSIPQLRIEVDRDRALAYGITPGELNDELSAMLGGDQIARLYDGQRSVDLVSRLPLDWRNSPDRIASLPIQISEKQWVPLSLVADVREAKGPNVILRENSQRRFALGIKPTVRDVSNLVVKLQDEVRKKVHFPEGYYIQYEGEFEAQKAATRKIAIYSSVVFIAIFMMLYGYFRSASLALQVLVNIPLALMGGLAFTRYQLNNISIATLVGFIAVGGVAARNGIMMISHYIHLMRHEGEGFTRKMIIRGTTERLVPVMMTALSAGIGLIPLVMAADQPGKEILHPVAVVIVGGLISSTLLDMAVTPAMFWLIGRKAAAKSIQLQSPASH</sequence>
<dbReference type="AlphaFoldDB" id="A0A934S6X5"/>
<dbReference type="NCBIfam" id="TIGR00914">
    <property type="entry name" value="2A0601"/>
    <property type="match status" value="1"/>
</dbReference>
<proteinExistence type="inferred from homology"/>
<dbReference type="Pfam" id="PF00873">
    <property type="entry name" value="ACR_tran"/>
    <property type="match status" value="1"/>
</dbReference>
<keyword evidence="6 8" id="KW-1133">Transmembrane helix</keyword>
<evidence type="ECO:0000256" key="1">
    <source>
        <dbReference type="ARBA" id="ARBA00004651"/>
    </source>
</evidence>
<feature type="transmembrane region" description="Helical" evidence="8">
    <location>
        <begin position="483"/>
        <end position="509"/>
    </location>
</feature>
<evidence type="ECO:0000256" key="5">
    <source>
        <dbReference type="ARBA" id="ARBA00022692"/>
    </source>
</evidence>
<dbReference type="InterPro" id="IPR001036">
    <property type="entry name" value="Acrflvin-R"/>
</dbReference>
<dbReference type="SUPFAM" id="SSF82866">
    <property type="entry name" value="Multidrug efflux transporter AcrB transmembrane domain"/>
    <property type="match status" value="2"/>
</dbReference>
<dbReference type="PANTHER" id="PTHR32063:SF4">
    <property type="entry name" value="SLR6043 PROTEIN"/>
    <property type="match status" value="1"/>
</dbReference>
<evidence type="ECO:0000256" key="3">
    <source>
        <dbReference type="ARBA" id="ARBA00022448"/>
    </source>
</evidence>
<keyword evidence="4" id="KW-1003">Cell membrane</keyword>
<feature type="transmembrane region" description="Helical" evidence="8">
    <location>
        <begin position="979"/>
        <end position="999"/>
    </location>
</feature>
<dbReference type="PRINTS" id="PR00702">
    <property type="entry name" value="ACRIFLAVINRP"/>
</dbReference>
<feature type="transmembrane region" description="Helical" evidence="8">
    <location>
        <begin position="543"/>
        <end position="560"/>
    </location>
</feature>
<dbReference type="Gene3D" id="3.30.70.1430">
    <property type="entry name" value="Multidrug efflux transporter AcrB pore domain"/>
    <property type="match status" value="2"/>
</dbReference>
<protein>
    <submittedName>
        <fullName evidence="9">Efflux RND transporter permease subunit</fullName>
    </submittedName>
</protein>
<accession>A0A934S6X5</accession>
<dbReference type="SUPFAM" id="SSF82714">
    <property type="entry name" value="Multidrug efflux transporter AcrB TolC docking domain, DN and DC subdomains"/>
    <property type="match status" value="2"/>
</dbReference>
<dbReference type="GO" id="GO:0042910">
    <property type="term" value="F:xenobiotic transmembrane transporter activity"/>
    <property type="evidence" value="ECO:0007669"/>
    <property type="project" value="TreeGrafter"/>
</dbReference>
<dbReference type="Gene3D" id="3.30.70.1440">
    <property type="entry name" value="Multidrug efflux transporter AcrB pore domain"/>
    <property type="match status" value="1"/>
</dbReference>
<feature type="transmembrane region" description="Helical" evidence="8">
    <location>
        <begin position="879"/>
        <end position="898"/>
    </location>
</feature>
<dbReference type="PANTHER" id="PTHR32063">
    <property type="match status" value="1"/>
</dbReference>
<keyword evidence="10" id="KW-1185">Reference proteome</keyword>
<evidence type="ECO:0000256" key="4">
    <source>
        <dbReference type="ARBA" id="ARBA00022475"/>
    </source>
</evidence>
<evidence type="ECO:0000256" key="2">
    <source>
        <dbReference type="ARBA" id="ARBA00010942"/>
    </source>
</evidence>
<dbReference type="SUPFAM" id="SSF82693">
    <property type="entry name" value="Multidrug efflux transporter AcrB pore domain, PN1, PN2, PC1 and PC2 subdomains"/>
    <property type="match status" value="2"/>
</dbReference>
<reference evidence="9" key="1">
    <citation type="submission" date="2021-01" db="EMBL/GenBank/DDBJ databases">
        <title>Modified the classification status of verrucomicrobia.</title>
        <authorList>
            <person name="Feng X."/>
        </authorList>
    </citation>
    <scope>NUCLEOTIDE SEQUENCE</scope>
    <source>
        <strain evidence="9">KCTC 22041</strain>
    </source>
</reference>
<evidence type="ECO:0000313" key="9">
    <source>
        <dbReference type="EMBL" id="MBK1882390.1"/>
    </source>
</evidence>
<name>A0A934S6X5_9BACT</name>
<feature type="transmembrane region" description="Helical" evidence="8">
    <location>
        <begin position="388"/>
        <end position="413"/>
    </location>
</feature>
<dbReference type="Gene3D" id="1.20.1640.10">
    <property type="entry name" value="Multidrug efflux transporter AcrB transmembrane domain"/>
    <property type="match status" value="2"/>
</dbReference>
<comment type="caution">
    <text evidence="9">The sequence shown here is derived from an EMBL/GenBank/DDBJ whole genome shotgun (WGS) entry which is preliminary data.</text>
</comment>
<gene>
    <name evidence="9" type="ORF">JIN85_08190</name>
</gene>
<dbReference type="EMBL" id="JAENIJ010000010">
    <property type="protein sequence ID" value="MBK1882390.1"/>
    <property type="molecule type" value="Genomic_DNA"/>
</dbReference>
<feature type="transmembrane region" description="Helical" evidence="8">
    <location>
        <begin position="929"/>
        <end position="958"/>
    </location>
</feature>
<feature type="transmembrane region" description="Helical" evidence="8">
    <location>
        <begin position="454"/>
        <end position="471"/>
    </location>
</feature>
<feature type="transmembrane region" description="Helical" evidence="8">
    <location>
        <begin position="354"/>
        <end position="376"/>
    </location>
</feature>
<keyword evidence="7 8" id="KW-0472">Membrane</keyword>
<feature type="transmembrane region" description="Helical" evidence="8">
    <location>
        <begin position="1011"/>
        <end position="1037"/>
    </location>
</feature>
<dbReference type="InterPro" id="IPR004763">
    <property type="entry name" value="CusA-like"/>
</dbReference>
<dbReference type="Gene3D" id="3.30.2090.10">
    <property type="entry name" value="Multidrug efflux transporter AcrB TolC docking domain, DN and DC subdomains"/>
    <property type="match status" value="2"/>
</dbReference>
<organism evidence="9 10">
    <name type="scientific">Luteolibacter pohnpeiensis</name>
    <dbReference type="NCBI Taxonomy" id="454153"/>
    <lineage>
        <taxon>Bacteria</taxon>
        <taxon>Pseudomonadati</taxon>
        <taxon>Verrucomicrobiota</taxon>
        <taxon>Verrucomicrobiia</taxon>
        <taxon>Verrucomicrobiales</taxon>
        <taxon>Verrucomicrobiaceae</taxon>
        <taxon>Luteolibacter</taxon>
    </lineage>
</organism>
<dbReference type="Proteomes" id="UP000603141">
    <property type="component" value="Unassembled WGS sequence"/>
</dbReference>
<dbReference type="GO" id="GO:0005886">
    <property type="term" value="C:plasma membrane"/>
    <property type="evidence" value="ECO:0007669"/>
    <property type="project" value="UniProtKB-SubCell"/>
</dbReference>
<evidence type="ECO:0000313" key="10">
    <source>
        <dbReference type="Proteomes" id="UP000603141"/>
    </source>
</evidence>
<evidence type="ECO:0000256" key="6">
    <source>
        <dbReference type="ARBA" id="ARBA00022989"/>
    </source>
</evidence>
<keyword evidence="3" id="KW-0813">Transport</keyword>
<evidence type="ECO:0000256" key="7">
    <source>
        <dbReference type="ARBA" id="ARBA00023136"/>
    </source>
</evidence>
<keyword evidence="5 8" id="KW-0812">Transmembrane</keyword>
<evidence type="ECO:0000256" key="8">
    <source>
        <dbReference type="SAM" id="Phobius"/>
    </source>
</evidence>
<dbReference type="InterPro" id="IPR027463">
    <property type="entry name" value="AcrB_DN_DC_subdom"/>
</dbReference>
<comment type="similarity">
    <text evidence="2">Belongs to the resistance-nodulation-cell division (RND) (TC 2.A.6) family.</text>
</comment>